<evidence type="ECO:0000256" key="3">
    <source>
        <dbReference type="ARBA" id="ARBA00023274"/>
    </source>
</evidence>
<organism evidence="6 7">
    <name type="scientific">Enterococcus lacertideformus</name>
    <dbReference type="NCBI Taxonomy" id="2771493"/>
    <lineage>
        <taxon>Bacteria</taxon>
        <taxon>Bacillati</taxon>
        <taxon>Bacillota</taxon>
        <taxon>Bacilli</taxon>
        <taxon>Lactobacillales</taxon>
        <taxon>Enterococcaceae</taxon>
        <taxon>Enterococcus</taxon>
    </lineage>
</organism>
<dbReference type="GO" id="GO:0005737">
    <property type="term" value="C:cytoplasm"/>
    <property type="evidence" value="ECO:0007669"/>
    <property type="project" value="UniProtKB-ARBA"/>
</dbReference>
<dbReference type="Gene3D" id="2.40.50.140">
    <property type="entry name" value="Nucleic acid-binding proteins"/>
    <property type="match status" value="4"/>
</dbReference>
<dbReference type="SUPFAM" id="SSF50249">
    <property type="entry name" value="Nucleic acid-binding proteins"/>
    <property type="match status" value="4"/>
</dbReference>
<dbReference type="InterPro" id="IPR035104">
    <property type="entry name" value="Ribosomal_protein_S1-like"/>
</dbReference>
<dbReference type="InterPro" id="IPR012340">
    <property type="entry name" value="NA-bd_OB-fold"/>
</dbReference>
<dbReference type="CDD" id="cd04465">
    <property type="entry name" value="S1_RPS1_repeat_ec2_hs2"/>
    <property type="match status" value="1"/>
</dbReference>
<dbReference type="PANTHER" id="PTHR10724:SF7">
    <property type="entry name" value="SMALL RIBOSOMAL SUBUNIT PROTEIN BS1C"/>
    <property type="match status" value="1"/>
</dbReference>
<comment type="similarity">
    <text evidence="1">Belongs to the bacterial ribosomal protein bS1 family.</text>
</comment>
<dbReference type="AlphaFoldDB" id="A0A931AYR6"/>
<dbReference type="FunFam" id="2.40.50.140:FF:000051">
    <property type="entry name" value="RNA-binding transcriptional accessory protein"/>
    <property type="match status" value="2"/>
</dbReference>
<feature type="domain" description="S1 motif" evidence="5">
    <location>
        <begin position="119"/>
        <end position="184"/>
    </location>
</feature>
<comment type="caution">
    <text evidence="6">The sequence shown here is derived from an EMBL/GenBank/DDBJ whole genome shotgun (WGS) entry which is preliminary data.</text>
</comment>
<feature type="region of interest" description="Disordered" evidence="4">
    <location>
        <begin position="362"/>
        <end position="388"/>
    </location>
</feature>
<proteinExistence type="inferred from homology"/>
<dbReference type="Proteomes" id="UP000637757">
    <property type="component" value="Unassembled WGS sequence"/>
</dbReference>
<gene>
    <name evidence="6" type="primary">rpsA</name>
    <name evidence="6" type="ORF">IC227_05070</name>
</gene>
<sequence length="410" mass="44760">MTEFEQNQVENSQSMEDAMNSVQEVSVGDIVSGEVLVIEDKQVVVGIEGAGVEGVVPAKELSTSTVEDINEIVKVGDILDLVVISTIGKDKENGSYLLSKRRLDAKKVWEDIEKDFQAGHVIEAPVTNVVKGGLVVDVGVRGFVPASMVEDHFVADFSEYKGKTLAFKIIEIEPSENRLILSHKAVVETEKEEKKKEILANLHEGDVIEGRVARITDFGAFVDLGGIDGLVHVSEISHKHVAKTSDVLAVGDEVNVKVLSINPEQERVSLSIKDTLPGPWSDIEEKAPVGSVLDGKVKRLTSFGAFVEVFPGVEGLVHISQISHKHIATPHEVLHEGDEVKVKVLEVNPEEHRIALSIKALEEKPASEEEPKDVETYELPEENTGFTMGDILGDALKEEVEETTTDDSDQ</sequence>
<evidence type="ECO:0000259" key="5">
    <source>
        <dbReference type="PROSITE" id="PS50126"/>
    </source>
</evidence>
<evidence type="ECO:0000313" key="6">
    <source>
        <dbReference type="EMBL" id="MBF8807834.1"/>
    </source>
</evidence>
<keyword evidence="7" id="KW-1185">Reference proteome</keyword>
<name>A0A931AYR6_9ENTE</name>
<dbReference type="InterPro" id="IPR003029">
    <property type="entry name" value="S1_domain"/>
</dbReference>
<feature type="domain" description="S1 motif" evidence="5">
    <location>
        <begin position="205"/>
        <end position="273"/>
    </location>
</feature>
<dbReference type="InterPro" id="IPR050437">
    <property type="entry name" value="Ribos_protein_bS1-like"/>
</dbReference>
<dbReference type="CDD" id="cd05688">
    <property type="entry name" value="S1_RPS1_repeat_ec3"/>
    <property type="match status" value="1"/>
</dbReference>
<evidence type="ECO:0000256" key="1">
    <source>
        <dbReference type="ARBA" id="ARBA00006767"/>
    </source>
</evidence>
<dbReference type="SMART" id="SM00316">
    <property type="entry name" value="S1"/>
    <property type="match status" value="4"/>
</dbReference>
<dbReference type="GO" id="GO:0003735">
    <property type="term" value="F:structural constituent of ribosome"/>
    <property type="evidence" value="ECO:0007669"/>
    <property type="project" value="TreeGrafter"/>
</dbReference>
<dbReference type="Pfam" id="PF00575">
    <property type="entry name" value="S1"/>
    <property type="match status" value="4"/>
</dbReference>
<reference evidence="6" key="1">
    <citation type="submission" date="2020-09" db="EMBL/GenBank/DDBJ databases">
        <title>Genomic insights into the novelty and pathogenicity of a unique biofilm-forming Enterococcus sp. bacteria (Enterococcus lacertideformus) identified in reptiles.</title>
        <authorList>
            <person name="Agius J.E."/>
            <person name="Phalen D.N."/>
            <person name="Rose K."/>
            <person name="Eden J.-S."/>
        </authorList>
    </citation>
    <scope>NUCLEOTIDE SEQUENCE</scope>
    <source>
        <strain evidence="6">PHRS 0518</strain>
    </source>
</reference>
<dbReference type="PROSITE" id="PS50126">
    <property type="entry name" value="S1"/>
    <property type="match status" value="4"/>
</dbReference>
<dbReference type="NCBIfam" id="NF005208">
    <property type="entry name" value="PRK06676.1"/>
    <property type="match status" value="1"/>
</dbReference>
<evidence type="ECO:0000256" key="4">
    <source>
        <dbReference type="SAM" id="MobiDB-lite"/>
    </source>
</evidence>
<keyword evidence="3" id="KW-0687">Ribonucleoprotein</keyword>
<feature type="domain" description="S1 motif" evidence="5">
    <location>
        <begin position="290"/>
        <end position="359"/>
    </location>
</feature>
<dbReference type="GO" id="GO:0003729">
    <property type="term" value="F:mRNA binding"/>
    <property type="evidence" value="ECO:0007669"/>
    <property type="project" value="UniProtKB-ARBA"/>
</dbReference>
<dbReference type="PRINTS" id="PR00681">
    <property type="entry name" value="RIBOSOMALS1"/>
</dbReference>
<dbReference type="GO" id="GO:0005840">
    <property type="term" value="C:ribosome"/>
    <property type="evidence" value="ECO:0007669"/>
    <property type="project" value="UniProtKB-KW"/>
</dbReference>
<feature type="compositionally biased region" description="Basic and acidic residues" evidence="4">
    <location>
        <begin position="362"/>
        <end position="375"/>
    </location>
</feature>
<protein>
    <submittedName>
        <fullName evidence="6">30S ribosomal protein S1</fullName>
    </submittedName>
</protein>
<dbReference type="PANTHER" id="PTHR10724">
    <property type="entry name" value="30S RIBOSOMAL PROTEIN S1"/>
    <property type="match status" value="1"/>
</dbReference>
<accession>A0A931AYR6</accession>
<feature type="domain" description="S1 motif" evidence="5">
    <location>
        <begin position="28"/>
        <end position="101"/>
    </location>
</feature>
<dbReference type="CDD" id="cd05687">
    <property type="entry name" value="S1_RPS1_repeat_ec1_hs1"/>
    <property type="match status" value="1"/>
</dbReference>
<keyword evidence="2 6" id="KW-0689">Ribosomal protein</keyword>
<evidence type="ECO:0000313" key="7">
    <source>
        <dbReference type="Proteomes" id="UP000637757"/>
    </source>
</evidence>
<dbReference type="GO" id="GO:0006412">
    <property type="term" value="P:translation"/>
    <property type="evidence" value="ECO:0007669"/>
    <property type="project" value="TreeGrafter"/>
</dbReference>
<dbReference type="EMBL" id="JADAKE010000014">
    <property type="protein sequence ID" value="MBF8807834.1"/>
    <property type="molecule type" value="Genomic_DNA"/>
</dbReference>
<evidence type="ECO:0000256" key="2">
    <source>
        <dbReference type="ARBA" id="ARBA00022980"/>
    </source>
</evidence>